<feature type="region of interest" description="Disordered" evidence="8">
    <location>
        <begin position="738"/>
        <end position="776"/>
    </location>
</feature>
<accession>A0A482X2A4</accession>
<dbReference type="SUPFAM" id="SSF47095">
    <property type="entry name" value="HMG-box"/>
    <property type="match status" value="1"/>
</dbReference>
<feature type="compositionally biased region" description="Low complexity" evidence="8">
    <location>
        <begin position="1927"/>
        <end position="1962"/>
    </location>
</feature>
<evidence type="ECO:0000256" key="6">
    <source>
        <dbReference type="ARBA" id="ARBA00023242"/>
    </source>
</evidence>
<evidence type="ECO:0000256" key="3">
    <source>
        <dbReference type="ARBA" id="ARBA00023015"/>
    </source>
</evidence>
<dbReference type="PANTHER" id="PTHR13059:SF13">
    <property type="entry name" value="PROTEIN CAPICUA HOMOLOG"/>
    <property type="match status" value="1"/>
</dbReference>
<feature type="compositionally biased region" description="Low complexity" evidence="8">
    <location>
        <begin position="1813"/>
        <end position="1826"/>
    </location>
</feature>
<keyword evidence="1" id="KW-0678">Repressor</keyword>
<feature type="region of interest" description="Disordered" evidence="8">
    <location>
        <begin position="430"/>
        <end position="500"/>
    </location>
</feature>
<dbReference type="EMBL" id="QKKF02019433">
    <property type="protein sequence ID" value="RZF39984.1"/>
    <property type="molecule type" value="Genomic_DNA"/>
</dbReference>
<feature type="compositionally biased region" description="Low complexity" evidence="8">
    <location>
        <begin position="1778"/>
        <end position="1804"/>
    </location>
</feature>
<dbReference type="PROSITE" id="PS50118">
    <property type="entry name" value="HMG_BOX_2"/>
    <property type="match status" value="1"/>
</dbReference>
<feature type="region of interest" description="Disordered" evidence="8">
    <location>
        <begin position="1159"/>
        <end position="1239"/>
    </location>
</feature>
<keyword evidence="2" id="KW-0597">Phosphoprotein</keyword>
<gene>
    <name evidence="10" type="ORF">LSTR_LSTR002387</name>
</gene>
<keyword evidence="5" id="KW-0804">Transcription</keyword>
<feature type="compositionally biased region" description="Basic and acidic residues" evidence="8">
    <location>
        <begin position="559"/>
        <end position="581"/>
    </location>
</feature>
<dbReference type="InterPro" id="IPR058607">
    <property type="entry name" value="HMG-box_Cic-like"/>
</dbReference>
<dbReference type="SUPFAM" id="SSF81995">
    <property type="entry name" value="beta-sandwich domain of Sec23/24"/>
    <property type="match status" value="1"/>
</dbReference>
<feature type="compositionally biased region" description="Polar residues" evidence="8">
    <location>
        <begin position="470"/>
        <end position="483"/>
    </location>
</feature>
<dbReference type="InParanoid" id="A0A482X2A4"/>
<feature type="compositionally biased region" description="Low complexity" evidence="8">
    <location>
        <begin position="1640"/>
        <end position="1650"/>
    </location>
</feature>
<feature type="region of interest" description="Disordered" evidence="8">
    <location>
        <begin position="1895"/>
        <end position="1987"/>
    </location>
</feature>
<dbReference type="SMR" id="A0A482X2A4"/>
<feature type="region of interest" description="Disordered" evidence="8">
    <location>
        <begin position="1640"/>
        <end position="1661"/>
    </location>
</feature>
<evidence type="ECO:0000256" key="5">
    <source>
        <dbReference type="ARBA" id="ARBA00023163"/>
    </source>
</evidence>
<sequence length="2126" mass="228981">MKDCGALSYQGIHVGGGGGLGGGGEVAGVHSNMVERHHLQHHQQPQQQPIIVQNNNNNNHIVEQKETSSIMSIRKLPKKRKFDLSELEESDKPCENNAAVVAAPHSAVERSVVMPPQSTAVDYSGFSSAVPKNNIQQMGARRQLYDLQNIPPVIIEDRSDDRMIVQIRDAGDCEEPASNSNNSLMIPEMGGGMVVRSSRANGRADIELHEWLFHRVLAKRERYYLPGVIKKTGSCNDVWVEFDRFEGDLVLFKDVLNLDNCEVISDASPALSQVKIGSRCCVRVAQDETPCVFVEASVVNILSYPLRFVVDASQGSRLVVKRADLRLLLPPWWDELVSASEDAAPPPPPPPALNNGHLPPHTLQVHQVVPTLQPADTGGYYRSTTTSPLQNMATPISHQTASSSVLSNASGDDLRRRHYDDFCESDDELRQEDIQFPSDADGCRVSTSSKRSSMQSRGSTSSLMDHGSITPRSTPATPRSQAATPHKYKKGDVVSTPSGIRKKFNGKQWRRLCSKDGCPKESQRRGYCSRHLSLKGSSLRATAPAAFPRGKGSVLDGEETSRDSETSPNYSDRRITDRFDPEEKEAANMLVSLGSSRSATPAFSSPTGGGGAAISPGATMQSPIPAQAGVGSRHNLFLPINSRARPPAATATSHHGPHHYSTPQFQQNVIRPELVRPGALMGSPSTSIGGTSLANSSTSMATSVIRMSPNPPVAAASGNAGGGLSTAAAVAQMISTWRQESGGGGGGSSGPSPQPLPATSAISSYEHHHQQHHQPSVVVSTASITNHHHHHQSLILQQALTNADIHIKGIESPVSDNRLVSFAVVREPLQENNGRLQQESVIKKENSASLSHPSIFLEKNSTSVLQQASKIGLHVSTGAITPTSTQQQTSQQQQQQQQQQQLHQQQSGAVQLQQSTKTAAAAPVNNTITVTSNCHMNQKFQQVIVHPTELLPVLPLEQKRSDQPDKNAPEINMNSNNSMTVYPWEVLVPLLNATNGASPPPSPPLSAPPVPASGLLDASGGSTAVSALLEDDDDVFEPEVSISSTNAAEAAASAAEALAAGKRRTQSLSALNNSKEPQSPLKAKDRIRRPMNAFMIFSKRHRGKVHQLHPNQDNRTVSKILGEWWYALGPDEKQQYHELASEVKEAHFRAHPEWKWCSKDRRKSSTGSGGRGKLGSVDEGSPLSPPPTTPKEPLPPTPTATTDKPSETKLNQPKAEVAAVGRNRNRNEDEFSDEDQMVICEDSELDLKCKEKVTDSDSESQDETEPLIENKAFPQQRFSPVSGLPGEVTCRPKPIKVAATASSKYMPQQQQQQLQQPVKQEAPLASPLPTFAYHSPLNPAGVSAFQPTGGAFKTMPASPKVFKPEPMSTDDHLKNKNNGVMTTSTSSSSSTTLFRAQPLTTVKLSATSLPSSVMSSINCHNLVKSTVLNTMPKMNTIVQSSSHNVKIAAAPEMGVGVSSGGSIIQTMQVTAAMQNLGHDRNVRTVLTSGAYSTASVKSVAAPIITNATILQPKTVTSSQSILVPSQNNIKTVPVLQTSNALRTPTSGQPVTLTFLNPASLSITESGPLLTNLLIKPRLVDGEQVTSVNTSSAENTVQYFVHQGRLPNVTYLPAQAGFQIPISDTSGRQISVHHATPIKIVSSSSSSSSQPQQPPTTPTVIVPTSLSQNIMKEEKKTVHYKELDVSNSDQQGPGAAAQYYQELGKKTEEDEQAEKVKCESSGFTAPYGHSQSQMKMDEDACEDVKDSEQMLEEEEEERKTFVLAPTPAQLGKAPLQRRQSQSVQLATSSSSCSNSSTNSQPLSTSAFSAGCGAPGSANSSSHSSAGSQPATPNCKNATPSSAASNQLQPPDEEMAGDGGVPSSPSMKKTFFKKNVEDGMDRVLEQVNFEKKFSSLPEFKPEECQSPSAISVPSSPHVFNVQNFRKKQQQQQQQQHQQLQQQLAQQQQQQAQQQQQQLQQQQQQMSRDDESGSDVPISATPKSAKLTGTTFFGPDFNLEAFKSGSSTDEGGGLGGLESPRTPKTPGGRDAAEKGHRKVLEQRRQLVMQLFQEQGFFPSTQATTAFQSEHADIFPSKSSLQLKIREVRQKLMAQSNTTPHALVSPVEPNQGSSSMSATITAVIPASSGS</sequence>
<evidence type="ECO:0000259" key="9">
    <source>
        <dbReference type="PROSITE" id="PS50118"/>
    </source>
</evidence>
<dbReference type="FunFam" id="1.10.30.10:FF:000010">
    <property type="entry name" value="Capicua transcriptional repressor b"/>
    <property type="match status" value="1"/>
</dbReference>
<dbReference type="Pfam" id="PF25981">
    <property type="entry name" value="HTH_Cic_C"/>
    <property type="match status" value="1"/>
</dbReference>
<evidence type="ECO:0000256" key="1">
    <source>
        <dbReference type="ARBA" id="ARBA00022491"/>
    </source>
</evidence>
<feature type="compositionally biased region" description="Polar residues" evidence="8">
    <location>
        <begin position="596"/>
        <end position="606"/>
    </location>
</feature>
<feature type="DNA-binding region" description="HMG box" evidence="7">
    <location>
        <begin position="1087"/>
        <end position="1155"/>
    </location>
</feature>
<dbReference type="GO" id="GO:0000977">
    <property type="term" value="F:RNA polymerase II transcription regulatory region sequence-specific DNA binding"/>
    <property type="evidence" value="ECO:0007669"/>
    <property type="project" value="TreeGrafter"/>
</dbReference>
<evidence type="ECO:0000256" key="4">
    <source>
        <dbReference type="ARBA" id="ARBA00023125"/>
    </source>
</evidence>
<dbReference type="Gene3D" id="1.10.30.10">
    <property type="entry name" value="High mobility group box domain"/>
    <property type="match status" value="1"/>
</dbReference>
<feature type="compositionally biased region" description="Acidic residues" evidence="8">
    <location>
        <begin position="1230"/>
        <end position="1239"/>
    </location>
</feature>
<feature type="region of interest" description="Disordered" evidence="8">
    <location>
        <begin position="1065"/>
        <end position="1087"/>
    </location>
</feature>
<dbReference type="Proteomes" id="UP000291343">
    <property type="component" value="Unassembled WGS sequence"/>
</dbReference>
<feature type="domain" description="HMG box" evidence="9">
    <location>
        <begin position="1087"/>
        <end position="1155"/>
    </location>
</feature>
<dbReference type="InterPro" id="IPR052412">
    <property type="entry name" value="CC-Dev_Transcription_Reg"/>
</dbReference>
<feature type="region of interest" description="Disordered" evidence="8">
    <location>
        <begin position="1704"/>
        <end position="1871"/>
    </location>
</feature>
<dbReference type="Pfam" id="PF00505">
    <property type="entry name" value="HMG_box"/>
    <property type="match status" value="1"/>
</dbReference>
<feature type="compositionally biased region" description="Basic and acidic residues" evidence="8">
    <location>
        <begin position="1704"/>
        <end position="1717"/>
    </location>
</feature>
<dbReference type="OrthoDB" id="10051111at2759"/>
<evidence type="ECO:0000256" key="8">
    <source>
        <dbReference type="SAM" id="MobiDB-lite"/>
    </source>
</evidence>
<dbReference type="CDD" id="cd21990">
    <property type="entry name" value="HMG-box_CIC-like"/>
    <property type="match status" value="1"/>
</dbReference>
<feature type="compositionally biased region" description="Basic and acidic residues" evidence="8">
    <location>
        <begin position="1734"/>
        <end position="1747"/>
    </location>
</feature>
<feature type="region of interest" description="Disordered" evidence="8">
    <location>
        <begin position="2000"/>
        <end position="2034"/>
    </location>
</feature>
<feature type="compositionally biased region" description="Polar residues" evidence="8">
    <location>
        <begin position="2104"/>
        <end position="2116"/>
    </location>
</feature>
<feature type="region of interest" description="Disordered" evidence="8">
    <location>
        <begin position="543"/>
        <end position="581"/>
    </location>
</feature>
<dbReference type="InterPro" id="IPR032147">
    <property type="entry name" value="Cic_dom"/>
</dbReference>
<dbReference type="PANTHER" id="PTHR13059">
    <property type="entry name" value="HMG-BOX TRANSCRIPTION FACTOR BBX"/>
    <property type="match status" value="1"/>
</dbReference>
<dbReference type="InterPro" id="IPR009071">
    <property type="entry name" value="HMG_box_dom"/>
</dbReference>
<feature type="region of interest" description="Disordered" evidence="8">
    <location>
        <begin position="646"/>
        <end position="667"/>
    </location>
</feature>
<feature type="region of interest" description="Disordered" evidence="8">
    <location>
        <begin position="995"/>
        <end position="1018"/>
    </location>
</feature>
<proteinExistence type="predicted"/>
<name>A0A482X2A4_LAOST</name>
<feature type="region of interest" description="Disordered" evidence="8">
    <location>
        <begin position="340"/>
        <end position="360"/>
    </location>
</feature>
<feature type="compositionally biased region" description="Pro residues" evidence="8">
    <location>
        <begin position="998"/>
        <end position="1011"/>
    </location>
</feature>
<feature type="compositionally biased region" description="Low complexity" evidence="8">
    <location>
        <begin position="446"/>
        <end position="462"/>
    </location>
</feature>
<dbReference type="GO" id="GO:0005634">
    <property type="term" value="C:nucleus"/>
    <property type="evidence" value="ECO:0007669"/>
    <property type="project" value="UniProtKB-UniRule"/>
</dbReference>
<dbReference type="GO" id="GO:0000981">
    <property type="term" value="F:DNA-binding transcription factor activity, RNA polymerase II-specific"/>
    <property type="evidence" value="ECO:0007669"/>
    <property type="project" value="TreeGrafter"/>
</dbReference>
<dbReference type="SMART" id="SM00398">
    <property type="entry name" value="HMG"/>
    <property type="match status" value="1"/>
</dbReference>
<protein>
    <recommendedName>
        <fullName evidence="9">HMG box domain-containing protein</fullName>
    </recommendedName>
</protein>
<evidence type="ECO:0000256" key="7">
    <source>
        <dbReference type="PROSITE-ProRule" id="PRU00267"/>
    </source>
</evidence>
<organism evidence="10 11">
    <name type="scientific">Laodelphax striatellus</name>
    <name type="common">Small brown planthopper</name>
    <name type="synonym">Delphax striatella</name>
    <dbReference type="NCBI Taxonomy" id="195883"/>
    <lineage>
        <taxon>Eukaryota</taxon>
        <taxon>Metazoa</taxon>
        <taxon>Ecdysozoa</taxon>
        <taxon>Arthropoda</taxon>
        <taxon>Hexapoda</taxon>
        <taxon>Insecta</taxon>
        <taxon>Pterygota</taxon>
        <taxon>Neoptera</taxon>
        <taxon>Paraneoptera</taxon>
        <taxon>Hemiptera</taxon>
        <taxon>Auchenorrhyncha</taxon>
        <taxon>Fulgoroidea</taxon>
        <taxon>Delphacidae</taxon>
        <taxon>Criomorphinae</taxon>
        <taxon>Laodelphax</taxon>
    </lineage>
</organism>
<feature type="region of interest" description="Disordered" evidence="8">
    <location>
        <begin position="596"/>
        <end position="620"/>
    </location>
</feature>
<keyword evidence="11" id="KW-1185">Reference proteome</keyword>
<dbReference type="STRING" id="195883.A0A482X2A4"/>
<feature type="compositionally biased region" description="Polar residues" evidence="8">
    <location>
        <begin position="1903"/>
        <end position="1912"/>
    </location>
</feature>
<dbReference type="InterPro" id="IPR036910">
    <property type="entry name" value="HMG_box_dom_sf"/>
</dbReference>
<comment type="caution">
    <text evidence="10">The sequence shown here is derived from an EMBL/GenBank/DDBJ whole genome shotgun (WGS) entry which is preliminary data.</text>
</comment>
<feature type="compositionally biased region" description="Polar residues" evidence="8">
    <location>
        <begin position="1066"/>
        <end position="1077"/>
    </location>
</feature>
<feature type="region of interest" description="Disordered" evidence="8">
    <location>
        <begin position="2091"/>
        <end position="2126"/>
    </location>
</feature>
<evidence type="ECO:0000313" key="11">
    <source>
        <dbReference type="Proteomes" id="UP000291343"/>
    </source>
</evidence>
<evidence type="ECO:0000256" key="2">
    <source>
        <dbReference type="ARBA" id="ARBA00022553"/>
    </source>
</evidence>
<feature type="compositionally biased region" description="Pro residues" evidence="8">
    <location>
        <begin position="1183"/>
        <end position="1198"/>
    </location>
</feature>
<keyword evidence="6 7" id="KW-0539">Nucleus</keyword>
<keyword evidence="4 7" id="KW-0238">DNA-binding</keyword>
<feature type="compositionally biased region" description="Polar residues" evidence="8">
    <location>
        <begin position="1827"/>
        <end position="1847"/>
    </location>
</feature>
<evidence type="ECO:0000313" key="10">
    <source>
        <dbReference type="EMBL" id="RZF39984.1"/>
    </source>
</evidence>
<dbReference type="Pfam" id="PF16090">
    <property type="entry name" value="DUF4819"/>
    <property type="match status" value="1"/>
</dbReference>
<keyword evidence="3" id="KW-0805">Transcription regulation</keyword>
<dbReference type="InterPro" id="IPR058606">
    <property type="entry name" value="HTH_Cic_C"/>
</dbReference>
<reference evidence="10 11" key="1">
    <citation type="journal article" date="2017" name="Gigascience">
        <title>Genome sequence of the small brown planthopper, Laodelphax striatellus.</title>
        <authorList>
            <person name="Zhu J."/>
            <person name="Jiang F."/>
            <person name="Wang X."/>
            <person name="Yang P."/>
            <person name="Bao Y."/>
            <person name="Zhao W."/>
            <person name="Wang W."/>
            <person name="Lu H."/>
            <person name="Wang Q."/>
            <person name="Cui N."/>
            <person name="Li J."/>
            <person name="Chen X."/>
            <person name="Luo L."/>
            <person name="Yu J."/>
            <person name="Kang L."/>
            <person name="Cui F."/>
        </authorList>
    </citation>
    <scope>NUCLEOTIDE SEQUENCE [LARGE SCALE GENOMIC DNA]</scope>
    <source>
        <strain evidence="10">Lst14</strain>
    </source>
</reference>